<gene>
    <name evidence="1" type="ORF">BD809_104218</name>
</gene>
<keyword evidence="2" id="KW-1185">Reference proteome</keyword>
<evidence type="ECO:0000313" key="2">
    <source>
        <dbReference type="Proteomes" id="UP000324376"/>
    </source>
</evidence>
<dbReference type="AlphaFoldDB" id="A0A5S5C722"/>
<proteinExistence type="predicted"/>
<accession>A0A5S5C722</accession>
<comment type="caution">
    <text evidence="1">The sequence shown here is derived from an EMBL/GenBank/DDBJ whole genome shotgun (WGS) entry which is preliminary data.</text>
</comment>
<organism evidence="1 2">
    <name type="scientific">Aquimarina intermedia</name>
    <dbReference type="NCBI Taxonomy" id="350814"/>
    <lineage>
        <taxon>Bacteria</taxon>
        <taxon>Pseudomonadati</taxon>
        <taxon>Bacteroidota</taxon>
        <taxon>Flavobacteriia</taxon>
        <taxon>Flavobacteriales</taxon>
        <taxon>Flavobacteriaceae</taxon>
        <taxon>Aquimarina</taxon>
    </lineage>
</organism>
<evidence type="ECO:0000313" key="1">
    <source>
        <dbReference type="EMBL" id="TYP74398.1"/>
    </source>
</evidence>
<reference evidence="1 2" key="1">
    <citation type="submission" date="2019-07" db="EMBL/GenBank/DDBJ databases">
        <title>Genomic Encyclopedia of Archaeal and Bacterial Type Strains, Phase II (KMG-II): from individual species to whole genera.</title>
        <authorList>
            <person name="Goeker M."/>
        </authorList>
    </citation>
    <scope>NUCLEOTIDE SEQUENCE [LARGE SCALE GENOMIC DNA]</scope>
    <source>
        <strain evidence="1 2">DSM 17527</strain>
    </source>
</reference>
<evidence type="ECO:0008006" key="3">
    <source>
        <dbReference type="Google" id="ProtNLM"/>
    </source>
</evidence>
<sequence>MKTILITGSTDGVGKLSALKLTFLEQVLILILKEDKNSIKPKFW</sequence>
<dbReference type="EMBL" id="VNHU01000004">
    <property type="protein sequence ID" value="TYP74398.1"/>
    <property type="molecule type" value="Genomic_DNA"/>
</dbReference>
<dbReference type="Proteomes" id="UP000324376">
    <property type="component" value="Unassembled WGS sequence"/>
</dbReference>
<dbReference type="RefSeq" id="WP_262712884.1">
    <property type="nucleotide sequence ID" value="NZ_VNHU01000004.1"/>
</dbReference>
<protein>
    <recommendedName>
        <fullName evidence="3">Short subunit dehydrogenase</fullName>
    </recommendedName>
</protein>
<name>A0A5S5C722_9FLAO</name>